<dbReference type="OrthoDB" id="8564539at2"/>
<evidence type="ECO:0000313" key="2">
    <source>
        <dbReference type="Proteomes" id="UP000005019"/>
    </source>
</evidence>
<accession>F5RC90</accession>
<comment type="caution">
    <text evidence="1">The sequence shown here is derived from an EMBL/GenBank/DDBJ whole genome shotgun (WGS) entry which is preliminary data.</text>
</comment>
<dbReference type="EMBL" id="AFHG01000045">
    <property type="protein sequence ID" value="EGK71863.1"/>
    <property type="molecule type" value="Genomic_DNA"/>
</dbReference>
<keyword evidence="2" id="KW-1185">Reference proteome</keyword>
<proteinExistence type="predicted"/>
<evidence type="ECO:0000313" key="1">
    <source>
        <dbReference type="EMBL" id="EGK71863.1"/>
    </source>
</evidence>
<protein>
    <submittedName>
        <fullName evidence="1">Uncharacterized protein</fullName>
    </submittedName>
</protein>
<organism evidence="1 2">
    <name type="scientific">Methyloversatilis universalis (strain ATCC BAA-1314 / DSM 25237 / JCM 13912 / CCUG 52030 / FAM5)</name>
    <dbReference type="NCBI Taxonomy" id="1000565"/>
    <lineage>
        <taxon>Bacteria</taxon>
        <taxon>Pseudomonadati</taxon>
        <taxon>Pseudomonadota</taxon>
        <taxon>Betaproteobacteria</taxon>
        <taxon>Nitrosomonadales</taxon>
        <taxon>Sterolibacteriaceae</taxon>
        <taxon>Methyloversatilis</taxon>
    </lineage>
</organism>
<name>F5RC90_METUF</name>
<dbReference type="Proteomes" id="UP000005019">
    <property type="component" value="Unassembled WGS sequence"/>
</dbReference>
<dbReference type="RefSeq" id="WP_008061072.1">
    <property type="nucleotide sequence ID" value="NZ_AFHG01000045.1"/>
</dbReference>
<sequence>MSKHQKTFQLTIRHIDLIEDALRDQIGRLAHPAIAEGIASASAENDALIHELNELLGSLHNQKIFYSQVNRTGVPAG</sequence>
<gene>
    <name evidence="1" type="ORF">METUNv1_01888</name>
</gene>
<dbReference type="AlphaFoldDB" id="F5RC90"/>
<reference evidence="1 2" key="1">
    <citation type="journal article" date="2011" name="J. Bacteriol.">
        <title>Genome sequence of Methyloversatilis universalis FAM5T, a methylotrophic representative of the order Rhodocyclales.</title>
        <authorList>
            <person name="Kittichotirat W."/>
            <person name="Good N.M."/>
            <person name="Hall R."/>
            <person name="Bringel F."/>
            <person name="Lajus A."/>
            <person name="Medigue C."/>
            <person name="Smalley N.E."/>
            <person name="Beck D."/>
            <person name="Bumgarner R."/>
            <person name="Vuilleumier S."/>
            <person name="Kalyuzhnaya M.G."/>
        </authorList>
    </citation>
    <scope>NUCLEOTIDE SEQUENCE [LARGE SCALE GENOMIC DNA]</scope>
    <source>
        <strain evidence="2">ATCC BAA-1314 / JCM 13912 / FAM5</strain>
    </source>
</reference>